<organism evidence="9 10">
    <name type="scientific">Paenibacillus sepulcri</name>
    <dbReference type="NCBI Taxonomy" id="359917"/>
    <lineage>
        <taxon>Bacteria</taxon>
        <taxon>Bacillati</taxon>
        <taxon>Bacillota</taxon>
        <taxon>Bacilli</taxon>
        <taxon>Bacillales</taxon>
        <taxon>Paenibacillaceae</taxon>
        <taxon>Paenibacillus</taxon>
    </lineage>
</organism>
<evidence type="ECO:0000256" key="4">
    <source>
        <dbReference type="ARBA" id="ARBA00022692"/>
    </source>
</evidence>
<keyword evidence="10" id="KW-1185">Reference proteome</keyword>
<feature type="domain" description="Polysaccharide chain length determinant N-terminal" evidence="8">
    <location>
        <begin position="18"/>
        <end position="72"/>
    </location>
</feature>
<feature type="transmembrane region" description="Helical" evidence="7">
    <location>
        <begin position="32"/>
        <end position="49"/>
    </location>
</feature>
<accession>A0ABS7C7M5</accession>
<keyword evidence="6 7" id="KW-0472">Membrane</keyword>
<evidence type="ECO:0000256" key="1">
    <source>
        <dbReference type="ARBA" id="ARBA00004651"/>
    </source>
</evidence>
<protein>
    <recommendedName>
        <fullName evidence="8">Polysaccharide chain length determinant N-terminal domain-containing protein</fullName>
    </recommendedName>
</protein>
<dbReference type="RefSeq" id="WP_210038019.1">
    <property type="nucleotide sequence ID" value="NZ_JBHLVU010000022.1"/>
</dbReference>
<dbReference type="InterPro" id="IPR003856">
    <property type="entry name" value="LPS_length_determ_N"/>
</dbReference>
<sequence length="247" mass="26471">MEAERLGNGSVRRTPGREINLKALFVVIRKRLWIAAASTVLFSILGYAYHSIPETPLYSAASRIIIGADSPETMSTLKVMIREPIVLDAVIKDLGINRSPGALRQQIGVTAVEGSSITIISVADADPALAAALANSVVREFTRLAGETLNFTSIKVLTDAQSLANPVPINPKSNRILYAAFLAGLAIGIGLIFLRDSLDDSLKSGQEIEEVLGLQVLGQVSRMKVRKLPGKQKQKKSLALRGETIGS</sequence>
<keyword evidence="4 7" id="KW-0812">Transmembrane</keyword>
<name>A0ABS7C7M5_9BACL</name>
<dbReference type="PANTHER" id="PTHR32309:SF31">
    <property type="entry name" value="CAPSULAR EXOPOLYSACCHARIDE FAMILY"/>
    <property type="match status" value="1"/>
</dbReference>
<comment type="subcellular location">
    <subcellularLocation>
        <location evidence="1">Cell membrane</location>
        <topology evidence="1">Multi-pass membrane protein</topology>
    </subcellularLocation>
</comment>
<proteinExistence type="inferred from homology"/>
<evidence type="ECO:0000313" key="10">
    <source>
        <dbReference type="Proteomes" id="UP001519887"/>
    </source>
</evidence>
<comment type="similarity">
    <text evidence="2">Belongs to the CpsC/CapA family.</text>
</comment>
<dbReference type="PANTHER" id="PTHR32309">
    <property type="entry name" value="TYROSINE-PROTEIN KINASE"/>
    <property type="match status" value="1"/>
</dbReference>
<dbReference type="EMBL" id="JAHZIK010000705">
    <property type="protein sequence ID" value="MBW7456937.1"/>
    <property type="molecule type" value="Genomic_DNA"/>
</dbReference>
<dbReference type="InterPro" id="IPR050445">
    <property type="entry name" value="Bact_polysacc_biosynth/exp"/>
</dbReference>
<evidence type="ECO:0000259" key="8">
    <source>
        <dbReference type="Pfam" id="PF02706"/>
    </source>
</evidence>
<dbReference type="Pfam" id="PF02706">
    <property type="entry name" value="Wzz"/>
    <property type="match status" value="1"/>
</dbReference>
<evidence type="ECO:0000256" key="5">
    <source>
        <dbReference type="ARBA" id="ARBA00022989"/>
    </source>
</evidence>
<feature type="transmembrane region" description="Helical" evidence="7">
    <location>
        <begin position="176"/>
        <end position="194"/>
    </location>
</feature>
<evidence type="ECO:0000256" key="3">
    <source>
        <dbReference type="ARBA" id="ARBA00022475"/>
    </source>
</evidence>
<evidence type="ECO:0000256" key="6">
    <source>
        <dbReference type="ARBA" id="ARBA00023136"/>
    </source>
</evidence>
<evidence type="ECO:0000256" key="2">
    <source>
        <dbReference type="ARBA" id="ARBA00006683"/>
    </source>
</evidence>
<gene>
    <name evidence="9" type="ORF">K0U00_23145</name>
</gene>
<keyword evidence="5 7" id="KW-1133">Transmembrane helix</keyword>
<evidence type="ECO:0000313" key="9">
    <source>
        <dbReference type="EMBL" id="MBW7456937.1"/>
    </source>
</evidence>
<comment type="caution">
    <text evidence="9">The sequence shown here is derived from an EMBL/GenBank/DDBJ whole genome shotgun (WGS) entry which is preliminary data.</text>
</comment>
<keyword evidence="3" id="KW-1003">Cell membrane</keyword>
<dbReference type="Proteomes" id="UP001519887">
    <property type="component" value="Unassembled WGS sequence"/>
</dbReference>
<evidence type="ECO:0000256" key="7">
    <source>
        <dbReference type="SAM" id="Phobius"/>
    </source>
</evidence>
<reference evidence="9 10" key="1">
    <citation type="submission" date="2021-07" db="EMBL/GenBank/DDBJ databases">
        <title>Paenibacillus radiodurans sp. nov., isolated from the southeastern edge of Tengger Desert.</title>
        <authorList>
            <person name="Zhang G."/>
        </authorList>
    </citation>
    <scope>NUCLEOTIDE SEQUENCE [LARGE SCALE GENOMIC DNA]</scope>
    <source>
        <strain evidence="9 10">CCM 7311</strain>
    </source>
</reference>